<dbReference type="AlphaFoldDB" id="A0A4R5NRN5"/>
<evidence type="ECO:0000313" key="5">
    <source>
        <dbReference type="EMBL" id="TDG79195.1"/>
    </source>
</evidence>
<evidence type="ECO:0000256" key="2">
    <source>
        <dbReference type="ARBA" id="ARBA00022603"/>
    </source>
</evidence>
<dbReference type="GO" id="GO:0008173">
    <property type="term" value="F:RNA methyltransferase activity"/>
    <property type="evidence" value="ECO:0007669"/>
    <property type="project" value="InterPro"/>
</dbReference>
<dbReference type="Pfam" id="PF00588">
    <property type="entry name" value="SpoU_methylase"/>
    <property type="match status" value="1"/>
</dbReference>
<keyword evidence="3" id="KW-0808">Transferase</keyword>
<dbReference type="InterPro" id="IPR029028">
    <property type="entry name" value="Alpha/beta_knot_MTases"/>
</dbReference>
<dbReference type="GO" id="GO:0005737">
    <property type="term" value="C:cytoplasm"/>
    <property type="evidence" value="ECO:0007669"/>
    <property type="project" value="UniProtKB-ARBA"/>
</dbReference>
<dbReference type="GO" id="GO:0006396">
    <property type="term" value="P:RNA processing"/>
    <property type="evidence" value="ECO:0007669"/>
    <property type="project" value="InterPro"/>
</dbReference>
<dbReference type="OrthoDB" id="9785673at2"/>
<dbReference type="InterPro" id="IPR029064">
    <property type="entry name" value="Ribosomal_eL30-like_sf"/>
</dbReference>
<comment type="caution">
    <text evidence="5">The sequence shown here is derived from an EMBL/GenBank/DDBJ whole genome shotgun (WGS) entry which is preliminary data.</text>
</comment>
<dbReference type="Gene3D" id="3.30.1330.30">
    <property type="match status" value="1"/>
</dbReference>
<reference evidence="5 6" key="1">
    <citation type="journal article" date="2019" name="Appl. Microbiol. Biotechnol.">
        <title>Uncovering carbohydrate metabolism through a genotype-phenotype association study of 56 lactic acid bacteria genomes.</title>
        <authorList>
            <person name="Buron-Moles G."/>
            <person name="Chailyan A."/>
            <person name="Dolejs I."/>
            <person name="Forster J."/>
            <person name="Miks M.H."/>
        </authorList>
    </citation>
    <scope>NUCLEOTIDE SEQUENCE [LARGE SCALE GENOMIC DNA]</scope>
    <source>
        <strain evidence="5 6">ATCC 49373</strain>
    </source>
</reference>
<comment type="similarity">
    <text evidence="1">Belongs to the class IV-like SAM-binding methyltransferase superfamily. RNA methyltransferase TrmH family.</text>
</comment>
<evidence type="ECO:0000256" key="1">
    <source>
        <dbReference type="ARBA" id="ARBA00007228"/>
    </source>
</evidence>
<accession>A0A4R5NRN5</accession>
<proteinExistence type="inferred from homology"/>
<dbReference type="InterPro" id="IPR053888">
    <property type="entry name" value="MRM3-like_sub_bind"/>
</dbReference>
<dbReference type="InterPro" id="IPR029026">
    <property type="entry name" value="tRNA_m1G_MTases_N"/>
</dbReference>
<dbReference type="InterPro" id="IPR051259">
    <property type="entry name" value="rRNA_Methyltransferase"/>
</dbReference>
<dbReference type="SMART" id="SM00967">
    <property type="entry name" value="SpoU_sub_bind"/>
    <property type="match status" value="1"/>
</dbReference>
<gene>
    <name evidence="5" type="ORF">C5L31_001144</name>
</gene>
<dbReference type="GO" id="GO:0032259">
    <property type="term" value="P:methylation"/>
    <property type="evidence" value="ECO:0007669"/>
    <property type="project" value="UniProtKB-KW"/>
</dbReference>
<dbReference type="Proteomes" id="UP000294854">
    <property type="component" value="Unassembled WGS sequence"/>
</dbReference>
<evidence type="ECO:0000313" key="6">
    <source>
        <dbReference type="Proteomes" id="UP000294854"/>
    </source>
</evidence>
<protein>
    <recommendedName>
        <fullName evidence="4">RNA 2-O ribose methyltransferase substrate binding domain-containing protein</fullName>
    </recommendedName>
</protein>
<dbReference type="Gene3D" id="3.40.1280.10">
    <property type="match status" value="1"/>
</dbReference>
<sequence length="253" mass="27572">MEKITSKQNSKVKEWAKLKTKKGRHQTGTYLLEGWHLVHEAIMNNEPIKSILVTESELDTVEISGNFQTILITEEIANHIASTVTPQGVFAIVEMDGSKTALPSKLEGAWLLLDQVQDPGNIGTMVRTADAAGFTGVIFGTGSSSRFNPKIVRSMQGSQFHIQLLEMGLADAMTSFLQAGYPVYGTELNPDAKSFKQIKPDKDFALIMGNEGNGMSKNLLTKTTANLYIPIKGKAESLNVAIAAGILMFQLLQ</sequence>
<organism evidence="5 6">
    <name type="scientific">Secundilactobacillus malefermentans</name>
    <dbReference type="NCBI Taxonomy" id="176292"/>
    <lineage>
        <taxon>Bacteria</taxon>
        <taxon>Bacillati</taxon>
        <taxon>Bacillota</taxon>
        <taxon>Bacilli</taxon>
        <taxon>Lactobacillales</taxon>
        <taxon>Lactobacillaceae</taxon>
        <taxon>Secundilactobacillus</taxon>
    </lineage>
</organism>
<dbReference type="SUPFAM" id="SSF75217">
    <property type="entry name" value="alpha/beta knot"/>
    <property type="match status" value="1"/>
</dbReference>
<dbReference type="EMBL" id="PUFO01000025">
    <property type="protein sequence ID" value="TDG79195.1"/>
    <property type="molecule type" value="Genomic_DNA"/>
</dbReference>
<dbReference type="GO" id="GO:0003723">
    <property type="term" value="F:RNA binding"/>
    <property type="evidence" value="ECO:0007669"/>
    <property type="project" value="InterPro"/>
</dbReference>
<keyword evidence="2" id="KW-0489">Methyltransferase</keyword>
<dbReference type="PANTHER" id="PTHR43191">
    <property type="entry name" value="RRNA METHYLTRANSFERASE 3"/>
    <property type="match status" value="1"/>
</dbReference>
<feature type="domain" description="RNA 2-O ribose methyltransferase substrate binding" evidence="4">
    <location>
        <begin position="31"/>
        <end position="99"/>
    </location>
</feature>
<dbReference type="InterPro" id="IPR013123">
    <property type="entry name" value="SpoU_subst-bd"/>
</dbReference>
<dbReference type="STRING" id="1122149.FD44_GL001373"/>
<dbReference type="PANTHER" id="PTHR43191:SF2">
    <property type="entry name" value="RRNA METHYLTRANSFERASE 3, MITOCHONDRIAL"/>
    <property type="match status" value="1"/>
</dbReference>
<dbReference type="RefSeq" id="WP_010619942.1">
    <property type="nucleotide sequence ID" value="NZ_CP042371.1"/>
</dbReference>
<dbReference type="SUPFAM" id="SSF55315">
    <property type="entry name" value="L30e-like"/>
    <property type="match status" value="1"/>
</dbReference>
<dbReference type="InterPro" id="IPR001537">
    <property type="entry name" value="SpoU_MeTrfase"/>
</dbReference>
<evidence type="ECO:0000259" key="4">
    <source>
        <dbReference type="SMART" id="SM00967"/>
    </source>
</evidence>
<dbReference type="Pfam" id="PF22435">
    <property type="entry name" value="MRM3-like_sub_bind"/>
    <property type="match status" value="1"/>
</dbReference>
<keyword evidence="6" id="KW-1185">Reference proteome</keyword>
<dbReference type="CDD" id="cd18095">
    <property type="entry name" value="SpoU-like_rRNA-MTase"/>
    <property type="match status" value="1"/>
</dbReference>
<name>A0A4R5NRN5_9LACO</name>
<evidence type="ECO:0000256" key="3">
    <source>
        <dbReference type="ARBA" id="ARBA00022679"/>
    </source>
</evidence>